<sequence>MDAVLPGESTWEGAKLQTKISQLLLRCVFEQHKWVSNKTDMLKELFASFYVLDYEFQDAAVKTLGMLWDSKVECLKYKVKIRDKDNISKIDALSEIARLYDPLGLIRPIVTKATLFI</sequence>
<dbReference type="AlphaFoldDB" id="A0A8X6W2N4"/>
<dbReference type="PANTHER" id="PTHR47331">
    <property type="entry name" value="PHD-TYPE DOMAIN-CONTAINING PROTEIN"/>
    <property type="match status" value="1"/>
</dbReference>
<dbReference type="PANTHER" id="PTHR47331:SF1">
    <property type="entry name" value="GAG-LIKE PROTEIN"/>
    <property type="match status" value="1"/>
</dbReference>
<proteinExistence type="predicted"/>
<keyword evidence="2" id="KW-1185">Reference proteome</keyword>
<evidence type="ECO:0000313" key="1">
    <source>
        <dbReference type="EMBL" id="GFY26864.1"/>
    </source>
</evidence>
<name>A0A8X6W2N4_TRICX</name>
<dbReference type="EMBL" id="BMAU01021378">
    <property type="protein sequence ID" value="GFY26864.1"/>
    <property type="molecule type" value="Genomic_DNA"/>
</dbReference>
<protein>
    <submittedName>
        <fullName evidence="1">Integrase catalytic domain-containing protein</fullName>
    </submittedName>
</protein>
<organism evidence="1 2">
    <name type="scientific">Trichonephila clavipes</name>
    <name type="common">Golden silk orbweaver</name>
    <name type="synonym">Nephila clavipes</name>
    <dbReference type="NCBI Taxonomy" id="2585209"/>
    <lineage>
        <taxon>Eukaryota</taxon>
        <taxon>Metazoa</taxon>
        <taxon>Ecdysozoa</taxon>
        <taxon>Arthropoda</taxon>
        <taxon>Chelicerata</taxon>
        <taxon>Arachnida</taxon>
        <taxon>Araneae</taxon>
        <taxon>Araneomorphae</taxon>
        <taxon>Entelegynae</taxon>
        <taxon>Araneoidea</taxon>
        <taxon>Nephilidae</taxon>
        <taxon>Trichonephila</taxon>
    </lineage>
</organism>
<comment type="caution">
    <text evidence="1">The sequence shown here is derived from an EMBL/GenBank/DDBJ whole genome shotgun (WGS) entry which is preliminary data.</text>
</comment>
<dbReference type="Proteomes" id="UP000887159">
    <property type="component" value="Unassembled WGS sequence"/>
</dbReference>
<reference evidence="1" key="1">
    <citation type="submission" date="2020-08" db="EMBL/GenBank/DDBJ databases">
        <title>Multicomponent nature underlies the extraordinary mechanical properties of spider dragline silk.</title>
        <authorList>
            <person name="Kono N."/>
            <person name="Nakamura H."/>
            <person name="Mori M."/>
            <person name="Yoshida Y."/>
            <person name="Ohtoshi R."/>
            <person name="Malay A.D."/>
            <person name="Moran D.A.P."/>
            <person name="Tomita M."/>
            <person name="Numata K."/>
            <person name="Arakawa K."/>
        </authorList>
    </citation>
    <scope>NUCLEOTIDE SEQUENCE</scope>
</reference>
<gene>
    <name evidence="1" type="primary">AVEN_37530_1</name>
    <name evidence="1" type="ORF">TNCV_930051</name>
</gene>
<accession>A0A8X6W2N4</accession>
<evidence type="ECO:0000313" key="2">
    <source>
        <dbReference type="Proteomes" id="UP000887159"/>
    </source>
</evidence>